<evidence type="ECO:0000256" key="4">
    <source>
        <dbReference type="ARBA" id="ARBA00022827"/>
    </source>
</evidence>
<evidence type="ECO:0000313" key="9">
    <source>
        <dbReference type="EMBL" id="NMH96619.1"/>
    </source>
</evidence>
<name>A0ABX1S8N0_9PSEU</name>
<sequence>MNSRRNSVTVGLPPNEYAKLRDSVFTTIWNELDPLEHQIEDTEKIPYDVVMPALKACGAFGLIVPREYGGAGLSIAQYLPILAEFAKIQGGIRTIVHVHNSFAHALSEIGNDEQKQEILPGAAVGEKSLAFALTEPGNGTGMDLSTTARRDGDDYIINGRKWLITNSDFASHFLVLAKTADKEVSAIIVPRDTPGFTITRLPETMGCKGAEHGELVFTDARVPAGGLVGAEGDGIAHLERALEISRVFIAASSLGTATRALDLSLRYAKERVTFGKPIAERQAIQRYLAEMAADVYALRGMLADVAVKWDRERRIPAESSLIKQFGLEAVGRVTDRALLIHGGIGYTRMYPIERLYRDARLNWLEEGPPTIQYMVAARELLGGYVFDDAFDSLPQG</sequence>
<dbReference type="InterPro" id="IPR006091">
    <property type="entry name" value="Acyl-CoA_Oxase/DH_mid-dom"/>
</dbReference>
<evidence type="ECO:0000259" key="7">
    <source>
        <dbReference type="Pfam" id="PF02770"/>
    </source>
</evidence>
<evidence type="ECO:0000259" key="8">
    <source>
        <dbReference type="Pfam" id="PF02771"/>
    </source>
</evidence>
<evidence type="ECO:0000313" key="10">
    <source>
        <dbReference type="Proteomes" id="UP000820669"/>
    </source>
</evidence>
<dbReference type="Gene3D" id="1.10.540.10">
    <property type="entry name" value="Acyl-CoA dehydrogenase/oxidase, N-terminal domain"/>
    <property type="match status" value="1"/>
</dbReference>
<reference evidence="9 10" key="1">
    <citation type="submission" date="2020-04" db="EMBL/GenBank/DDBJ databases">
        <authorList>
            <person name="Klaysubun C."/>
            <person name="Duangmal K."/>
            <person name="Lipun K."/>
        </authorList>
    </citation>
    <scope>NUCLEOTIDE SEQUENCE [LARGE SCALE GENOMIC DNA]</scope>
    <source>
        <strain evidence="9 10">K10HN5</strain>
    </source>
</reference>
<dbReference type="SUPFAM" id="SSF56645">
    <property type="entry name" value="Acyl-CoA dehydrogenase NM domain-like"/>
    <property type="match status" value="1"/>
</dbReference>
<dbReference type="SUPFAM" id="SSF47203">
    <property type="entry name" value="Acyl-CoA dehydrogenase C-terminal domain-like"/>
    <property type="match status" value="1"/>
</dbReference>
<dbReference type="Proteomes" id="UP000820669">
    <property type="component" value="Unassembled WGS sequence"/>
</dbReference>
<dbReference type="InterPro" id="IPR046373">
    <property type="entry name" value="Acyl-CoA_Oxase/DH_mid-dom_sf"/>
</dbReference>
<keyword evidence="4 5" id="KW-0274">FAD</keyword>
<dbReference type="PIRSF" id="PIRSF016578">
    <property type="entry name" value="HsaA"/>
    <property type="match status" value="1"/>
</dbReference>
<evidence type="ECO:0000256" key="5">
    <source>
        <dbReference type="RuleBase" id="RU362125"/>
    </source>
</evidence>
<comment type="cofactor">
    <cofactor evidence="1 5">
        <name>FAD</name>
        <dbReference type="ChEBI" id="CHEBI:57692"/>
    </cofactor>
</comment>
<dbReference type="Pfam" id="PF00441">
    <property type="entry name" value="Acyl-CoA_dh_1"/>
    <property type="match status" value="1"/>
</dbReference>
<dbReference type="Pfam" id="PF02770">
    <property type="entry name" value="Acyl-CoA_dh_M"/>
    <property type="match status" value="1"/>
</dbReference>
<evidence type="ECO:0000256" key="3">
    <source>
        <dbReference type="ARBA" id="ARBA00022630"/>
    </source>
</evidence>
<dbReference type="InterPro" id="IPR009075">
    <property type="entry name" value="AcylCo_DH/oxidase_C"/>
</dbReference>
<evidence type="ECO:0000256" key="1">
    <source>
        <dbReference type="ARBA" id="ARBA00001974"/>
    </source>
</evidence>
<organism evidence="9 10">
    <name type="scientific">Pseudonocardia acidicola</name>
    <dbReference type="NCBI Taxonomy" id="2724939"/>
    <lineage>
        <taxon>Bacteria</taxon>
        <taxon>Bacillati</taxon>
        <taxon>Actinomycetota</taxon>
        <taxon>Actinomycetes</taxon>
        <taxon>Pseudonocardiales</taxon>
        <taxon>Pseudonocardiaceae</taxon>
        <taxon>Pseudonocardia</taxon>
    </lineage>
</organism>
<keyword evidence="3 5" id="KW-0285">Flavoprotein</keyword>
<dbReference type="InterPro" id="IPR013786">
    <property type="entry name" value="AcylCoA_DH/ox_N"/>
</dbReference>
<proteinExistence type="inferred from homology"/>
<evidence type="ECO:0000256" key="2">
    <source>
        <dbReference type="ARBA" id="ARBA00009347"/>
    </source>
</evidence>
<dbReference type="Gene3D" id="2.40.110.10">
    <property type="entry name" value="Butyryl-CoA Dehydrogenase, subunit A, domain 2"/>
    <property type="match status" value="1"/>
</dbReference>
<feature type="domain" description="Acyl-CoA dehydrogenase/oxidase N-terminal" evidence="8">
    <location>
        <begin position="16"/>
        <end position="126"/>
    </location>
</feature>
<dbReference type="PANTHER" id="PTHR43884:SF40">
    <property type="entry name" value="ACYL-COA DEHYDROGENASE"/>
    <property type="match status" value="1"/>
</dbReference>
<gene>
    <name evidence="9" type="ORF">HF526_04715</name>
</gene>
<dbReference type="InterPro" id="IPR036250">
    <property type="entry name" value="AcylCo_DH-like_C"/>
</dbReference>
<feature type="domain" description="Acyl-CoA dehydrogenase/oxidase C-terminal" evidence="6">
    <location>
        <begin position="232"/>
        <end position="380"/>
    </location>
</feature>
<dbReference type="EMBL" id="JAAXLA010000005">
    <property type="protein sequence ID" value="NMH96619.1"/>
    <property type="molecule type" value="Genomic_DNA"/>
</dbReference>
<dbReference type="Pfam" id="PF02771">
    <property type="entry name" value="Acyl-CoA_dh_N"/>
    <property type="match status" value="1"/>
</dbReference>
<comment type="caution">
    <text evidence="9">The sequence shown here is derived from an EMBL/GenBank/DDBJ whole genome shotgun (WGS) entry which is preliminary data.</text>
</comment>
<dbReference type="Gene3D" id="1.20.140.10">
    <property type="entry name" value="Butyryl-CoA Dehydrogenase, subunit A, domain 3"/>
    <property type="match status" value="1"/>
</dbReference>
<evidence type="ECO:0000259" key="6">
    <source>
        <dbReference type="Pfam" id="PF00441"/>
    </source>
</evidence>
<dbReference type="CDD" id="cd00567">
    <property type="entry name" value="ACAD"/>
    <property type="match status" value="1"/>
</dbReference>
<comment type="similarity">
    <text evidence="2 5">Belongs to the acyl-CoA dehydrogenase family.</text>
</comment>
<keyword evidence="10" id="KW-1185">Reference proteome</keyword>
<keyword evidence="5" id="KW-0560">Oxidoreductase</keyword>
<feature type="domain" description="Acyl-CoA oxidase/dehydrogenase middle" evidence="7">
    <location>
        <begin position="130"/>
        <end position="219"/>
    </location>
</feature>
<dbReference type="InterPro" id="IPR009100">
    <property type="entry name" value="AcylCoA_DH/oxidase_NM_dom_sf"/>
</dbReference>
<accession>A0ABX1S8N0</accession>
<dbReference type="InterPro" id="IPR037069">
    <property type="entry name" value="AcylCoA_DH/ox_N_sf"/>
</dbReference>
<dbReference type="PANTHER" id="PTHR43884">
    <property type="entry name" value="ACYL-COA DEHYDROGENASE"/>
    <property type="match status" value="1"/>
</dbReference>
<protein>
    <submittedName>
        <fullName evidence="9">Acyl-CoA dehydrogenase family protein</fullName>
    </submittedName>
</protein>